<sequence>MQVPVSASYVVNGIPQPGKTIVFTITDPATGVNTTRTAVTDASGIATLPDLVLSSSGQLLVTAKTVGALGTLTSTVSTYTWTNSPPVAAPDTYPYIPRPGPCATAFICTDPLTVTAAKGVLKNDFDSDDQPITATLVSTVSNGVLTFNGNGFVYTPNLGYTGTDSFVYRACDPLNACSQATVTLTPNVQPPNVALLADLPGEFTGTPPSLSADRASAAGTDCTENPATALSTVTLTSPGDGQCTGATPAGDYTLSETASDQTLLFEYWTCYTANVVAGPPTEKTPTGTNQYSIAQGESVTCVAKYKLYLPPTVYLQVKWPCSDIPTDAARPDLGVTNGGSPVCTLPDAATSANPSITLPGPISKCNAYLPPGAVMVGATIESSKANPAITCYDITGGASTQLTTDGSIPNDGLGKTISCIVEYGPLGDGCDPGYYQPFNGAACLACGLNFYCPDVVVTGQSGGSNSQAELWKISGYLDPSTGSLSQGFVSNIVGDDTADSGIQLQQVAELNVAECKGGSGSDTTTGPDGHVYLWCSDNSRTNNYYAWRFAVESSGDKAGYLIPGSIQAVNDGLDPASDDTNAGAFCTAAMTVGMSTTPINTRTTSNFWRFGVGFTDGGGSPAKRISTFNAGATIGTTGGAVKPECSGQIYSDFRFLPPIPNDDTYNVNEAGTQFLSVLSNDWDPQYGELRDVKLLDGSGAMVNSLTLTSGVDVVGTVTVVAGANIGDPNRVQFEPGAGIAAGQTVSFQYKAVDAFGISANPIVMSTVAATVRLTVENPP</sequence>
<proteinExistence type="predicted"/>
<gene>
    <name evidence="1" type="ORF">OEZ85_003171</name>
</gene>
<dbReference type="Pfam" id="PF17963">
    <property type="entry name" value="Big_9"/>
    <property type="match status" value="1"/>
</dbReference>
<protein>
    <recommendedName>
        <fullName evidence="3">Big-1 domain-containing protein</fullName>
    </recommendedName>
</protein>
<dbReference type="Gene3D" id="2.60.40.3440">
    <property type="match status" value="1"/>
</dbReference>
<dbReference type="Proteomes" id="UP001244341">
    <property type="component" value="Chromosome 5b"/>
</dbReference>
<organism evidence="1 2">
    <name type="scientific">Tetradesmus obliquus</name>
    <name type="common">Green alga</name>
    <name type="synonym">Acutodesmus obliquus</name>
    <dbReference type="NCBI Taxonomy" id="3088"/>
    <lineage>
        <taxon>Eukaryota</taxon>
        <taxon>Viridiplantae</taxon>
        <taxon>Chlorophyta</taxon>
        <taxon>core chlorophytes</taxon>
        <taxon>Chlorophyceae</taxon>
        <taxon>CS clade</taxon>
        <taxon>Sphaeropleales</taxon>
        <taxon>Scenedesmaceae</taxon>
        <taxon>Tetradesmus</taxon>
    </lineage>
</organism>
<name>A0ABY8TZW1_TETOB</name>
<reference evidence="1 2" key="1">
    <citation type="submission" date="2023-05" db="EMBL/GenBank/DDBJ databases">
        <title>A 100% complete, gapless, phased diploid assembly of the Scenedesmus obliquus UTEX 3031 genome.</title>
        <authorList>
            <person name="Biondi T.C."/>
            <person name="Hanschen E.R."/>
            <person name="Kwon T."/>
            <person name="Eng W."/>
            <person name="Kruse C.P.S."/>
            <person name="Koehler S.I."/>
            <person name="Kunde Y."/>
            <person name="Gleasner C.D."/>
            <person name="You Mak K.T."/>
            <person name="Polle J."/>
            <person name="Hovde B.T."/>
            <person name="Starkenburg S.R."/>
        </authorList>
    </citation>
    <scope>NUCLEOTIDE SEQUENCE [LARGE SCALE GENOMIC DNA]</scope>
    <source>
        <strain evidence="1 2">DOE0152z</strain>
    </source>
</reference>
<dbReference type="EMBL" id="CP126212">
    <property type="protein sequence ID" value="WIA14669.1"/>
    <property type="molecule type" value="Genomic_DNA"/>
</dbReference>
<evidence type="ECO:0000313" key="1">
    <source>
        <dbReference type="EMBL" id="WIA14669.1"/>
    </source>
</evidence>
<keyword evidence="2" id="KW-1185">Reference proteome</keyword>
<evidence type="ECO:0000313" key="2">
    <source>
        <dbReference type="Proteomes" id="UP001244341"/>
    </source>
</evidence>
<accession>A0ABY8TZW1</accession>
<evidence type="ECO:0008006" key="3">
    <source>
        <dbReference type="Google" id="ProtNLM"/>
    </source>
</evidence>